<evidence type="ECO:0000256" key="6">
    <source>
        <dbReference type="ARBA" id="ARBA00022857"/>
    </source>
</evidence>
<evidence type="ECO:0000256" key="7">
    <source>
        <dbReference type="ARBA" id="ARBA00023002"/>
    </source>
</evidence>
<dbReference type="InterPro" id="IPR020630">
    <property type="entry name" value="THF_DH/CycHdrlase_cat_dom"/>
</dbReference>
<dbReference type="GO" id="GO:0004477">
    <property type="term" value="F:methenyltetrahydrofolate cyclohydrolase activity"/>
    <property type="evidence" value="ECO:0007669"/>
    <property type="project" value="UniProtKB-EC"/>
</dbReference>
<dbReference type="Pfam" id="PF00763">
    <property type="entry name" value="THF_DHG_CYH"/>
    <property type="match status" value="1"/>
</dbReference>
<keyword evidence="2 11" id="KW-0554">One-carbon metabolism</keyword>
<dbReference type="RefSeq" id="WP_256547654.1">
    <property type="nucleotide sequence ID" value="NZ_CP101809.1"/>
</dbReference>
<comment type="caution">
    <text evidence="11">Lacks conserved residue(s) required for the propagation of feature annotation.</text>
</comment>
<keyword evidence="10 11" id="KW-0511">Multifunctional enzyme</keyword>
<dbReference type="EC" id="3.5.4.9" evidence="11"/>
<dbReference type="EC" id="1.5.1.5" evidence="11"/>
<dbReference type="SUPFAM" id="SSF53223">
    <property type="entry name" value="Aminoacid dehydrogenase-like, N-terminal domain"/>
    <property type="match status" value="1"/>
</dbReference>
<comment type="subunit">
    <text evidence="11">Homodimer.</text>
</comment>
<dbReference type="CDD" id="cd01080">
    <property type="entry name" value="NAD_bind_m-THF_DH_Cyclohyd"/>
    <property type="match status" value="1"/>
</dbReference>
<feature type="domain" description="Tetrahydrofolate dehydrogenase/cyclohydrolase catalytic" evidence="12">
    <location>
        <begin position="11"/>
        <end position="120"/>
    </location>
</feature>
<feature type="binding site" evidence="11">
    <location>
        <position position="236"/>
    </location>
    <ligand>
        <name>NADP(+)</name>
        <dbReference type="ChEBI" id="CHEBI:58349"/>
    </ligand>
</feature>
<evidence type="ECO:0000256" key="4">
    <source>
        <dbReference type="ARBA" id="ARBA00022755"/>
    </source>
</evidence>
<reference evidence="14" key="1">
    <citation type="submission" date="2023-07" db="EMBL/GenBank/DDBJ databases">
        <title>Genomic Encyclopedia of Type Strains, Phase IV (KMG-IV): sequencing the most valuable type-strain genomes for metagenomic binning, comparative biology and taxonomic classification.</title>
        <authorList>
            <person name="Goeker M."/>
        </authorList>
    </citation>
    <scope>NUCLEOTIDE SEQUENCE [LARGE SCALE GENOMIC DNA]</scope>
    <source>
        <strain evidence="14">DSM 21204</strain>
    </source>
</reference>
<comment type="catalytic activity">
    <reaction evidence="11">
        <text>(6R)-5,10-methenyltetrahydrofolate + H2O = (6R)-10-formyltetrahydrofolate + H(+)</text>
        <dbReference type="Rhea" id="RHEA:23700"/>
        <dbReference type="ChEBI" id="CHEBI:15377"/>
        <dbReference type="ChEBI" id="CHEBI:15378"/>
        <dbReference type="ChEBI" id="CHEBI:57455"/>
        <dbReference type="ChEBI" id="CHEBI:195366"/>
        <dbReference type="EC" id="3.5.4.9"/>
    </reaction>
</comment>
<comment type="caution">
    <text evidence="14">The sequence shown here is derived from an EMBL/GenBank/DDBJ whole genome shotgun (WGS) entry which is preliminary data.</text>
</comment>
<proteinExistence type="inferred from homology"/>
<sequence>MHQKPTLIMNGRIAGQAWLAETKQKISQLSTPPKLVIIQVGNHPASTVYIQKKMTAAAEVGAIVQHIQLAEAISQVELVNLINQFQTEQTHDGILVQLPLPNHINEEVILKTLKAEFDVDGLSWETTAQTWMAKKFDPLAHVLPCTPKGVIRLLQHYGVSCASKNVVIINRSNIVGKPLAAMLMALDATVTLCHSRTPNISAHTLAADLVISAVGRPNFIQPEQIATAAYVIDVSINFDAENKIVGDVPKKSLLNKCAGYSPVPSGVGPMTVAAIFDNLYLLAKKKEEQKCPK</sequence>
<name>A0ABU0LY58_9BACT</name>
<evidence type="ECO:0000256" key="9">
    <source>
        <dbReference type="ARBA" id="ARBA00023167"/>
    </source>
</evidence>
<comment type="similarity">
    <text evidence="11">Belongs to the tetrahydrofolate dehydrogenase/cyclohydrolase family.</text>
</comment>
<feature type="binding site" evidence="11">
    <location>
        <begin position="170"/>
        <end position="172"/>
    </location>
    <ligand>
        <name>NADP(+)</name>
        <dbReference type="ChEBI" id="CHEBI:58349"/>
    </ligand>
</feature>
<dbReference type="Gene3D" id="3.40.50.10860">
    <property type="entry name" value="Leucine Dehydrogenase, chain A, domain 1"/>
    <property type="match status" value="1"/>
</dbReference>
<comment type="function">
    <text evidence="11">Catalyzes the oxidation of 5,10-methylenetetrahydrofolate to 5,10-methenyltetrahydrofolate and then the hydrolysis of 5,10-methenyltetrahydrofolate to 10-formyltetrahydrofolate.</text>
</comment>
<dbReference type="SUPFAM" id="SSF51735">
    <property type="entry name" value="NAD(P)-binding Rossmann-fold domains"/>
    <property type="match status" value="1"/>
</dbReference>
<evidence type="ECO:0000313" key="15">
    <source>
        <dbReference type="Proteomes" id="UP001240643"/>
    </source>
</evidence>
<dbReference type="InterPro" id="IPR020631">
    <property type="entry name" value="THF_DH/CycHdrlase_NAD-bd_dom"/>
</dbReference>
<keyword evidence="5 11" id="KW-0378">Hydrolase</keyword>
<evidence type="ECO:0000259" key="13">
    <source>
        <dbReference type="Pfam" id="PF02882"/>
    </source>
</evidence>
<evidence type="ECO:0000256" key="5">
    <source>
        <dbReference type="ARBA" id="ARBA00022801"/>
    </source>
</evidence>
<comment type="pathway">
    <text evidence="1 11">One-carbon metabolism; tetrahydrofolate interconversion.</text>
</comment>
<keyword evidence="6 11" id="KW-0521">NADP</keyword>
<keyword evidence="15" id="KW-1185">Reference proteome</keyword>
<keyword evidence="4 11" id="KW-0658">Purine biosynthesis</keyword>
<dbReference type="GO" id="GO:0004488">
    <property type="term" value="F:methylenetetrahydrofolate dehydrogenase (NADP+) activity"/>
    <property type="evidence" value="ECO:0007669"/>
    <property type="project" value="UniProtKB-EC"/>
</dbReference>
<dbReference type="PRINTS" id="PR00085">
    <property type="entry name" value="THFDHDRGNASE"/>
</dbReference>
<dbReference type="InterPro" id="IPR000672">
    <property type="entry name" value="THF_DH/CycHdrlase"/>
</dbReference>
<keyword evidence="3 11" id="KW-0028">Amino-acid biosynthesis</keyword>
<evidence type="ECO:0000256" key="8">
    <source>
        <dbReference type="ARBA" id="ARBA00023102"/>
    </source>
</evidence>
<keyword evidence="8 11" id="KW-0368">Histidine biosynthesis</keyword>
<accession>A0ABU0LY58</accession>
<evidence type="ECO:0000259" key="12">
    <source>
        <dbReference type="Pfam" id="PF00763"/>
    </source>
</evidence>
<keyword evidence="7 11" id="KW-0560">Oxidoreductase</keyword>
<evidence type="ECO:0000313" key="14">
    <source>
        <dbReference type="EMBL" id="MDQ0513651.1"/>
    </source>
</evidence>
<dbReference type="Pfam" id="PF02882">
    <property type="entry name" value="THF_DHG_CYH_C"/>
    <property type="match status" value="1"/>
</dbReference>
<evidence type="ECO:0000256" key="1">
    <source>
        <dbReference type="ARBA" id="ARBA00004777"/>
    </source>
</evidence>
<dbReference type="EMBL" id="JAUSWO010000001">
    <property type="protein sequence ID" value="MDQ0513651.1"/>
    <property type="molecule type" value="Genomic_DNA"/>
</dbReference>
<evidence type="ECO:0000256" key="3">
    <source>
        <dbReference type="ARBA" id="ARBA00022605"/>
    </source>
</evidence>
<feature type="domain" description="Tetrahydrofolate dehydrogenase/cyclohydrolase NAD(P)-binding" evidence="13">
    <location>
        <begin position="144"/>
        <end position="286"/>
    </location>
</feature>
<protein>
    <recommendedName>
        <fullName evidence="11">Bifunctional protein FolD</fullName>
    </recommendedName>
    <domain>
        <recommendedName>
            <fullName evidence="11">Methylenetetrahydrofolate dehydrogenase</fullName>
            <ecNumber evidence="11">1.5.1.5</ecNumber>
        </recommendedName>
    </domain>
    <domain>
        <recommendedName>
            <fullName evidence="11">Methenyltetrahydrofolate cyclohydrolase</fullName>
            <ecNumber evidence="11">3.5.4.9</ecNumber>
        </recommendedName>
    </domain>
</protein>
<dbReference type="Gene3D" id="3.40.50.720">
    <property type="entry name" value="NAD(P)-binding Rossmann-like Domain"/>
    <property type="match status" value="1"/>
</dbReference>
<evidence type="ECO:0000256" key="10">
    <source>
        <dbReference type="ARBA" id="ARBA00023268"/>
    </source>
</evidence>
<evidence type="ECO:0000256" key="2">
    <source>
        <dbReference type="ARBA" id="ARBA00022563"/>
    </source>
</evidence>
<dbReference type="Proteomes" id="UP001240643">
    <property type="component" value="Unassembled WGS sequence"/>
</dbReference>
<dbReference type="InterPro" id="IPR046346">
    <property type="entry name" value="Aminoacid_DH-like_N_sf"/>
</dbReference>
<keyword evidence="9 11" id="KW-0486">Methionine biosynthesis</keyword>
<evidence type="ECO:0000256" key="11">
    <source>
        <dbReference type="HAMAP-Rule" id="MF_01576"/>
    </source>
</evidence>
<dbReference type="PANTHER" id="PTHR48099:SF5">
    <property type="entry name" value="C-1-TETRAHYDROFOLATE SYNTHASE, CYTOPLASMIC"/>
    <property type="match status" value="1"/>
</dbReference>
<dbReference type="HAMAP" id="MF_01576">
    <property type="entry name" value="THF_DHG_CYH"/>
    <property type="match status" value="1"/>
</dbReference>
<comment type="catalytic activity">
    <reaction evidence="11">
        <text>(6R)-5,10-methylene-5,6,7,8-tetrahydrofolate + NADP(+) = (6R)-5,10-methenyltetrahydrofolate + NADPH</text>
        <dbReference type="Rhea" id="RHEA:22812"/>
        <dbReference type="ChEBI" id="CHEBI:15636"/>
        <dbReference type="ChEBI" id="CHEBI:57455"/>
        <dbReference type="ChEBI" id="CHEBI:57783"/>
        <dbReference type="ChEBI" id="CHEBI:58349"/>
        <dbReference type="EC" id="1.5.1.5"/>
    </reaction>
</comment>
<gene>
    <name evidence="11" type="primary">folD</name>
    <name evidence="14" type="ORF">J2Z62_000089</name>
</gene>
<dbReference type="InterPro" id="IPR036291">
    <property type="entry name" value="NAD(P)-bd_dom_sf"/>
</dbReference>
<organism evidence="14 15">
    <name type="scientific">Mycoplasmoides fastidiosum</name>
    <dbReference type="NCBI Taxonomy" id="92758"/>
    <lineage>
        <taxon>Bacteria</taxon>
        <taxon>Bacillati</taxon>
        <taxon>Mycoplasmatota</taxon>
        <taxon>Mycoplasmoidales</taxon>
        <taxon>Mycoplasmoidaceae</taxon>
        <taxon>Mycoplasmoides</taxon>
    </lineage>
</organism>
<dbReference type="PANTHER" id="PTHR48099">
    <property type="entry name" value="C-1-TETRAHYDROFOLATE SYNTHASE, CYTOPLASMIC-RELATED"/>
    <property type="match status" value="1"/>
</dbReference>